<sequence length="81" mass="8791">MGIDANKDMQSVVGGVMTRFIKDDEDKAQSIAMHAQAGVTDVVFEGAYPTMIMRSASDQPDAPKGKFIKSASFSKPVFYEV</sequence>
<dbReference type="RefSeq" id="WP_218972797.1">
    <property type="nucleotide sequence ID" value="NZ_NQYH01000005.1"/>
</dbReference>
<dbReference type="EMBL" id="NQYH01000005">
    <property type="protein sequence ID" value="RIY41123.1"/>
    <property type="molecule type" value="Genomic_DNA"/>
</dbReference>
<name>A0A3A1YSB3_9BURK</name>
<proteinExistence type="predicted"/>
<dbReference type="Proteomes" id="UP000266206">
    <property type="component" value="Unassembled WGS sequence"/>
</dbReference>
<protein>
    <submittedName>
        <fullName evidence="1">Uncharacterized protein</fullName>
    </submittedName>
</protein>
<reference evidence="1 2" key="1">
    <citation type="submission" date="2017-08" db="EMBL/GenBank/DDBJ databases">
        <title>Pusillimonas indicus sp. nov., a member of the family Alcaligenaceae isolated from surface seawater.</title>
        <authorList>
            <person name="Li J."/>
        </authorList>
    </citation>
    <scope>NUCLEOTIDE SEQUENCE [LARGE SCALE GENOMIC DNA]</scope>
    <source>
        <strain evidence="1 2">L52-1-41</strain>
    </source>
</reference>
<comment type="caution">
    <text evidence="1">The sequence shown here is derived from an EMBL/GenBank/DDBJ whole genome shotgun (WGS) entry which is preliminary data.</text>
</comment>
<evidence type="ECO:0000313" key="1">
    <source>
        <dbReference type="EMBL" id="RIY41123.1"/>
    </source>
</evidence>
<gene>
    <name evidence="1" type="ORF">CJP73_08215</name>
</gene>
<accession>A0A3A1YSB3</accession>
<organism evidence="1 2">
    <name type="scientific">Neopusillimonas maritima</name>
    <dbReference type="NCBI Taxonomy" id="2026239"/>
    <lineage>
        <taxon>Bacteria</taxon>
        <taxon>Pseudomonadati</taxon>
        <taxon>Pseudomonadota</taxon>
        <taxon>Betaproteobacteria</taxon>
        <taxon>Burkholderiales</taxon>
        <taxon>Alcaligenaceae</taxon>
        <taxon>Neopusillimonas</taxon>
    </lineage>
</organism>
<evidence type="ECO:0000313" key="2">
    <source>
        <dbReference type="Proteomes" id="UP000266206"/>
    </source>
</evidence>
<dbReference type="AlphaFoldDB" id="A0A3A1YSB3"/>